<name>A0A024HAQ0_PSEKB</name>
<dbReference type="EMBL" id="HG322950">
    <property type="protein sequence ID" value="CDF82115.1"/>
    <property type="molecule type" value="Genomic_DNA"/>
</dbReference>
<keyword evidence="2" id="KW-1185">Reference proteome</keyword>
<dbReference type="OrthoDB" id="6918747at2"/>
<reference evidence="1 2" key="1">
    <citation type="submission" date="2013-03" db="EMBL/GenBank/DDBJ databases">
        <authorList>
            <person name="Linke B."/>
        </authorList>
    </citation>
    <scope>NUCLEOTIDE SEQUENCE [LARGE SCALE GENOMIC DNA]</scope>
    <source>
        <strain evidence="1 2">B13</strain>
    </source>
</reference>
<organism evidence="1 2">
    <name type="scientific">Pseudomonas knackmussii (strain DSM 6978 / CCUG 54928 / LMG 23759 / B13)</name>
    <dbReference type="NCBI Taxonomy" id="1301098"/>
    <lineage>
        <taxon>Bacteria</taxon>
        <taxon>Pseudomonadati</taxon>
        <taxon>Pseudomonadota</taxon>
        <taxon>Gammaproteobacteria</taxon>
        <taxon>Pseudomonadales</taxon>
        <taxon>Pseudomonadaceae</taxon>
        <taxon>Pseudomonas</taxon>
    </lineage>
</organism>
<evidence type="ECO:0000313" key="1">
    <source>
        <dbReference type="EMBL" id="CDF82115.1"/>
    </source>
</evidence>
<sequence>MSTVQHIQPQQQPAAPALTYLTPEFAKHLGAFNAMTRALREAGIEIEALVEKDNRIFIRAEDSGLIKTNFLSEVRGMRYRTEGKLTHNVVTIRGVDVAWLTPVKEQDQ</sequence>
<protein>
    <submittedName>
        <fullName evidence="1">Uncharacterized protein</fullName>
    </submittedName>
</protein>
<dbReference type="Proteomes" id="UP000025241">
    <property type="component" value="Chromosome I"/>
</dbReference>
<accession>A0A024HAQ0</accession>
<dbReference type="HOGENOM" id="CLU_171813_0_0_6"/>
<dbReference type="KEGG" id="pkc:PKB_0747"/>
<evidence type="ECO:0000313" key="2">
    <source>
        <dbReference type="Proteomes" id="UP000025241"/>
    </source>
</evidence>
<gene>
    <name evidence="1" type="ORF">PKB_0747</name>
</gene>
<dbReference type="PATRIC" id="fig|1301098.3.peg.753"/>
<dbReference type="STRING" id="1301098.PKB_0747"/>
<reference evidence="1 2" key="2">
    <citation type="submission" date="2014-05" db="EMBL/GenBank/DDBJ databases">
        <title>Genome sequence of the 3-chlorobenzoate degrading bacterium Pseudomonas knackmussii B13 shows multiple evidence for horizontal gene transfer.</title>
        <authorList>
            <person name="Miyazaki R."/>
            <person name="Bertelli C."/>
            <person name="Falquet L."/>
            <person name="Robinson-Rechavi M."/>
            <person name="Gharib W."/>
            <person name="Roy S."/>
            <person name="Van der Meer J.R."/>
        </authorList>
    </citation>
    <scope>NUCLEOTIDE SEQUENCE [LARGE SCALE GENOMIC DNA]</scope>
    <source>
        <strain evidence="1 2">B13</strain>
    </source>
</reference>
<dbReference type="AlphaFoldDB" id="A0A024HAQ0"/>
<proteinExistence type="predicted"/>
<dbReference type="RefSeq" id="WP_043249123.1">
    <property type="nucleotide sequence ID" value="NZ_HG322950.1"/>
</dbReference>